<keyword evidence="5" id="KW-0539">Nucleus</keyword>
<dbReference type="Proteomes" id="UP001214603">
    <property type="component" value="Chromosome 1"/>
</dbReference>
<protein>
    <recommendedName>
        <fullName evidence="8">Armadillo repeat-containing protein 8</fullName>
    </recommendedName>
</protein>
<accession>A0AAF0IQZ3</accession>
<dbReference type="GO" id="GO:0043161">
    <property type="term" value="P:proteasome-mediated ubiquitin-dependent protein catabolic process"/>
    <property type="evidence" value="ECO:0007669"/>
    <property type="project" value="TreeGrafter"/>
</dbReference>
<evidence type="ECO:0000256" key="1">
    <source>
        <dbReference type="ARBA" id="ARBA00004123"/>
    </source>
</evidence>
<dbReference type="InterPro" id="IPR038739">
    <property type="entry name" value="ARMC8/Vid28"/>
</dbReference>
<dbReference type="PANTHER" id="PTHR15651">
    <property type="entry name" value="ARMADILLO REPEAT-CONTAINING PROTEIN 8"/>
    <property type="match status" value="1"/>
</dbReference>
<dbReference type="GO" id="GO:0034657">
    <property type="term" value="C:GID complex"/>
    <property type="evidence" value="ECO:0007669"/>
    <property type="project" value="TreeGrafter"/>
</dbReference>
<keyword evidence="3" id="KW-0963">Cytoplasm</keyword>
<keyword evidence="7" id="KW-1185">Reference proteome</keyword>
<evidence type="ECO:0000313" key="6">
    <source>
        <dbReference type="EMBL" id="WFD01877.1"/>
    </source>
</evidence>
<dbReference type="InterPro" id="IPR016024">
    <property type="entry name" value="ARM-type_fold"/>
</dbReference>
<dbReference type="EMBL" id="CP119934">
    <property type="protein sequence ID" value="WFD01877.1"/>
    <property type="molecule type" value="Genomic_DNA"/>
</dbReference>
<evidence type="ECO:0000256" key="4">
    <source>
        <dbReference type="ARBA" id="ARBA00022737"/>
    </source>
</evidence>
<dbReference type="PANTHER" id="PTHR15651:SF7">
    <property type="entry name" value="ARMADILLO REPEAT-CONTAINING PROTEIN 8"/>
    <property type="match status" value="1"/>
</dbReference>
<dbReference type="InterPro" id="IPR011989">
    <property type="entry name" value="ARM-like"/>
</dbReference>
<evidence type="ECO:0000256" key="5">
    <source>
        <dbReference type="ARBA" id="ARBA00023242"/>
    </source>
</evidence>
<organism evidence="6 7">
    <name type="scientific">Malassezia obtusa</name>
    <dbReference type="NCBI Taxonomy" id="76774"/>
    <lineage>
        <taxon>Eukaryota</taxon>
        <taxon>Fungi</taxon>
        <taxon>Dikarya</taxon>
        <taxon>Basidiomycota</taxon>
        <taxon>Ustilaginomycotina</taxon>
        <taxon>Malasseziomycetes</taxon>
        <taxon>Malasseziales</taxon>
        <taxon>Malasseziaceae</taxon>
        <taxon>Malassezia</taxon>
    </lineage>
</organism>
<dbReference type="GO" id="GO:0005737">
    <property type="term" value="C:cytoplasm"/>
    <property type="evidence" value="ECO:0007669"/>
    <property type="project" value="UniProtKB-SubCell"/>
</dbReference>
<keyword evidence="4" id="KW-0677">Repeat</keyword>
<dbReference type="GO" id="GO:0005634">
    <property type="term" value="C:nucleus"/>
    <property type="evidence" value="ECO:0007669"/>
    <property type="project" value="UniProtKB-SubCell"/>
</dbReference>
<sequence>MAGTDAADAAALRRVMNEIVGSRVSKARLAQDGRIAPIAALLVAPALSHEVRLLAANILGSVAQHAAPATLLALLRCDIPFLLLICLGELAAKVRNAPRAPEPQPTLAKLLEAVLRALRAVMCSVSDQIGHSPRWGIGSQRGVASMSGLEHVSSRNSRVAANRPSAHSMRHDTSWNAAGPSATDVRLAIAAVWLPDTPVAAWVSRHTDESHERGAKSAKTHGADLNTLQAPSQSADQSEYLAVCASLDEAEALENFDAGAALNWLCRSAVSTVFDTQCLHHLLGMLVLATSVVDDDAEHAPAPSTPEHAPPLLGRSQALSIVESISELLGACLAVSGIEDYPSTTETSRLHLARTSLVSPPTAMPTNELERRCTALLRFSAWDSKFVAPAGAPLRVSNEPACTAISALLGAAESAGARVQETVLWLLHETLAACGATRLPTLLAARSPRGTPFVAVVQTLAKHRTLRVRLLACSGLVELLGTDAAPVSGEWLLQSIVGMLDVRDAVQVQACFALARLVRDRQELQALAVERYGVCEQLGKLLQGTQPQLAAAAERDASGRAAADELTVRLHEGCVTVLAALAMQSDTVRRRVVECAPAFLGTILLPSLSSYAVGVQIAACRLVRLLSRTIGILRTSLFDAGVAERMLALLAEDDNELIHAEVLAAICNMLVKFSPMKQFLLEHGGVEILAQYARSAHGAVRLNALCAIKNAVWDSDSSLKERMMDLFGWDYLAEMTRSPDVSIQRQALNIVRNLMSSPFATTDCADIEMTLTRLGEERLFGAIDNAVWSLQNDAATEQAAFILANLASGSDRHRALVIDRPNLMDALCSFLKHRSHAVREAGVRCGFNLSYPESAEGDGAVRPSAVARLRAFGYDKLLQALEQDPEPNVRDRVRETLAQI</sequence>
<dbReference type="AlphaFoldDB" id="A0AAF0IQZ3"/>
<evidence type="ECO:0000256" key="3">
    <source>
        <dbReference type="ARBA" id="ARBA00022490"/>
    </source>
</evidence>
<proteinExistence type="predicted"/>
<gene>
    <name evidence="6" type="ORF">MOBT1_000557</name>
</gene>
<dbReference type="SUPFAM" id="SSF48371">
    <property type="entry name" value="ARM repeat"/>
    <property type="match status" value="2"/>
</dbReference>
<evidence type="ECO:0008006" key="8">
    <source>
        <dbReference type="Google" id="ProtNLM"/>
    </source>
</evidence>
<reference evidence="6" key="1">
    <citation type="submission" date="2023-03" db="EMBL/GenBank/DDBJ databases">
        <title>Mating type loci evolution in Malassezia.</title>
        <authorList>
            <person name="Coelho M.A."/>
        </authorList>
    </citation>
    <scope>NUCLEOTIDE SEQUENCE</scope>
    <source>
        <strain evidence="6">CBS 7876</strain>
    </source>
</reference>
<evidence type="ECO:0000313" key="7">
    <source>
        <dbReference type="Proteomes" id="UP001214603"/>
    </source>
</evidence>
<comment type="subcellular location">
    <subcellularLocation>
        <location evidence="2">Cytoplasm</location>
    </subcellularLocation>
    <subcellularLocation>
        <location evidence="1">Nucleus</location>
    </subcellularLocation>
</comment>
<dbReference type="Gene3D" id="1.25.10.10">
    <property type="entry name" value="Leucine-rich Repeat Variant"/>
    <property type="match status" value="2"/>
</dbReference>
<name>A0AAF0IQZ3_9BASI</name>
<evidence type="ECO:0000256" key="2">
    <source>
        <dbReference type="ARBA" id="ARBA00004496"/>
    </source>
</evidence>